<keyword evidence="3" id="KW-0862">Zinc</keyword>
<gene>
    <name evidence="8" type="ORF">HanXRQr2_Chr08g0350311</name>
</gene>
<reference evidence="8" key="2">
    <citation type="submission" date="2020-06" db="EMBL/GenBank/DDBJ databases">
        <title>Helianthus annuus Genome sequencing and assembly Release 2.</title>
        <authorList>
            <person name="Gouzy J."/>
            <person name="Langlade N."/>
            <person name="Munos S."/>
        </authorList>
    </citation>
    <scope>NUCLEOTIDE SEQUENCE</scope>
    <source>
        <tissue evidence="8">Leaves</tissue>
    </source>
</reference>
<evidence type="ECO:0000256" key="3">
    <source>
        <dbReference type="ARBA" id="ARBA00022833"/>
    </source>
</evidence>
<dbReference type="Proteomes" id="UP000215914">
    <property type="component" value="Unassembled WGS sequence"/>
</dbReference>
<comment type="caution">
    <text evidence="8">The sequence shown here is derived from an EMBL/GenBank/DDBJ whole genome shotgun (WGS) entry which is preliminary data.</text>
</comment>
<proteinExistence type="predicted"/>
<dbReference type="InterPro" id="IPR010666">
    <property type="entry name" value="Znf_GRF"/>
</dbReference>
<accession>A0A9K3NDF1</accession>
<evidence type="ECO:0000259" key="7">
    <source>
        <dbReference type="PROSITE" id="PS51999"/>
    </source>
</evidence>
<dbReference type="Pfam" id="PF06839">
    <property type="entry name" value="Zn_ribbon_GRF"/>
    <property type="match status" value="1"/>
</dbReference>
<evidence type="ECO:0000313" key="9">
    <source>
        <dbReference type="Proteomes" id="UP000215914"/>
    </source>
</evidence>
<evidence type="ECO:0000313" key="8">
    <source>
        <dbReference type="EMBL" id="KAF5796342.1"/>
    </source>
</evidence>
<dbReference type="Gramene" id="mRNA:HanXRQr2_Chr08g0350311">
    <property type="protein sequence ID" value="mRNA:HanXRQr2_Chr08g0350311"/>
    <property type="gene ID" value="HanXRQr2_Chr08g0350311"/>
</dbReference>
<evidence type="ECO:0000256" key="6">
    <source>
        <dbReference type="SAM" id="Phobius"/>
    </source>
</evidence>
<evidence type="ECO:0000256" key="4">
    <source>
        <dbReference type="PROSITE-ProRule" id="PRU01343"/>
    </source>
</evidence>
<dbReference type="EMBL" id="MNCJ02000323">
    <property type="protein sequence ID" value="KAF5796342.1"/>
    <property type="molecule type" value="Genomic_DNA"/>
</dbReference>
<keyword evidence="6" id="KW-1133">Transmembrane helix</keyword>
<keyword evidence="2 4" id="KW-0863">Zinc-finger</keyword>
<protein>
    <submittedName>
        <fullName evidence="8">Transcription factor GRF family</fullName>
    </submittedName>
</protein>
<keyword evidence="6" id="KW-0472">Membrane</keyword>
<dbReference type="AlphaFoldDB" id="A0A9K3NDF1"/>
<evidence type="ECO:0000256" key="5">
    <source>
        <dbReference type="SAM" id="Coils"/>
    </source>
</evidence>
<name>A0A9K3NDF1_HELAN</name>
<organism evidence="8 9">
    <name type="scientific">Helianthus annuus</name>
    <name type="common">Common sunflower</name>
    <dbReference type="NCBI Taxonomy" id="4232"/>
    <lineage>
        <taxon>Eukaryota</taxon>
        <taxon>Viridiplantae</taxon>
        <taxon>Streptophyta</taxon>
        <taxon>Embryophyta</taxon>
        <taxon>Tracheophyta</taxon>
        <taxon>Spermatophyta</taxon>
        <taxon>Magnoliopsida</taxon>
        <taxon>eudicotyledons</taxon>
        <taxon>Gunneridae</taxon>
        <taxon>Pentapetalae</taxon>
        <taxon>asterids</taxon>
        <taxon>campanulids</taxon>
        <taxon>Asterales</taxon>
        <taxon>Asteraceae</taxon>
        <taxon>Asteroideae</taxon>
        <taxon>Heliantheae alliance</taxon>
        <taxon>Heliantheae</taxon>
        <taxon>Helianthus</taxon>
    </lineage>
</organism>
<keyword evidence="5" id="KW-0175">Coiled coil</keyword>
<sequence length="116" mass="13703">MVFCHCGRDAIIQTSWTSKNPGRRFYACPVQGSNCQFIGWFDQQRCQRCIDIIPGLLRAKNNLESEKTQLQQQNMNLEEENIKLQQENMKVEAKSRKLKKYLVFSWICFVMYVLAF</sequence>
<reference evidence="8" key="1">
    <citation type="journal article" date="2017" name="Nature">
        <title>The sunflower genome provides insights into oil metabolism, flowering and Asterid evolution.</title>
        <authorList>
            <person name="Badouin H."/>
            <person name="Gouzy J."/>
            <person name="Grassa C.J."/>
            <person name="Murat F."/>
            <person name="Staton S.E."/>
            <person name="Cottret L."/>
            <person name="Lelandais-Briere C."/>
            <person name="Owens G.L."/>
            <person name="Carrere S."/>
            <person name="Mayjonade B."/>
            <person name="Legrand L."/>
            <person name="Gill N."/>
            <person name="Kane N.C."/>
            <person name="Bowers J.E."/>
            <person name="Hubner S."/>
            <person name="Bellec A."/>
            <person name="Berard A."/>
            <person name="Berges H."/>
            <person name="Blanchet N."/>
            <person name="Boniface M.C."/>
            <person name="Brunel D."/>
            <person name="Catrice O."/>
            <person name="Chaidir N."/>
            <person name="Claudel C."/>
            <person name="Donnadieu C."/>
            <person name="Faraut T."/>
            <person name="Fievet G."/>
            <person name="Helmstetter N."/>
            <person name="King M."/>
            <person name="Knapp S.J."/>
            <person name="Lai Z."/>
            <person name="Le Paslier M.C."/>
            <person name="Lippi Y."/>
            <person name="Lorenzon L."/>
            <person name="Mandel J.R."/>
            <person name="Marage G."/>
            <person name="Marchand G."/>
            <person name="Marquand E."/>
            <person name="Bret-Mestries E."/>
            <person name="Morien E."/>
            <person name="Nambeesan S."/>
            <person name="Nguyen T."/>
            <person name="Pegot-Espagnet P."/>
            <person name="Pouilly N."/>
            <person name="Raftis F."/>
            <person name="Sallet E."/>
            <person name="Schiex T."/>
            <person name="Thomas J."/>
            <person name="Vandecasteele C."/>
            <person name="Vares D."/>
            <person name="Vear F."/>
            <person name="Vautrin S."/>
            <person name="Crespi M."/>
            <person name="Mangin B."/>
            <person name="Burke J.M."/>
            <person name="Salse J."/>
            <person name="Munos S."/>
            <person name="Vincourt P."/>
            <person name="Rieseberg L.H."/>
            <person name="Langlade N.B."/>
        </authorList>
    </citation>
    <scope>NUCLEOTIDE SEQUENCE</scope>
    <source>
        <tissue evidence="8">Leaves</tissue>
    </source>
</reference>
<keyword evidence="1" id="KW-0479">Metal-binding</keyword>
<dbReference type="PROSITE" id="PS51999">
    <property type="entry name" value="ZF_GRF"/>
    <property type="match status" value="1"/>
</dbReference>
<keyword evidence="6" id="KW-0812">Transmembrane</keyword>
<evidence type="ECO:0000256" key="2">
    <source>
        <dbReference type="ARBA" id="ARBA00022771"/>
    </source>
</evidence>
<dbReference type="GO" id="GO:0008270">
    <property type="term" value="F:zinc ion binding"/>
    <property type="evidence" value="ECO:0007669"/>
    <property type="project" value="UniProtKB-KW"/>
</dbReference>
<evidence type="ECO:0000256" key="1">
    <source>
        <dbReference type="ARBA" id="ARBA00022723"/>
    </source>
</evidence>
<keyword evidence="9" id="KW-1185">Reference proteome</keyword>
<feature type="domain" description="GRF-type" evidence="7">
    <location>
        <begin position="4"/>
        <end position="44"/>
    </location>
</feature>
<dbReference type="PANTHER" id="PTHR33248">
    <property type="entry name" value="ZINC ION-BINDING PROTEIN"/>
    <property type="match status" value="1"/>
</dbReference>
<feature type="coiled-coil region" evidence="5">
    <location>
        <begin position="53"/>
        <end position="97"/>
    </location>
</feature>
<feature type="transmembrane region" description="Helical" evidence="6">
    <location>
        <begin position="98"/>
        <end position="115"/>
    </location>
</feature>